<proteinExistence type="predicted"/>
<name>A0A347WF70_9PROT</name>
<dbReference type="KEGG" id="ksc:CD178_02767"/>
<dbReference type="Proteomes" id="UP000264120">
    <property type="component" value="Chromosome"/>
</dbReference>
<dbReference type="EMBL" id="CP023036">
    <property type="protein sequence ID" value="AXY23513.1"/>
    <property type="molecule type" value="Genomic_DNA"/>
</dbReference>
<dbReference type="RefSeq" id="WP_243705257.1">
    <property type="nucleotide sequence ID" value="NZ_CP023036.1"/>
</dbReference>
<sequence length="122" mass="13251">MSEHPASAQPHHETRDISLRAAVMGGVVIGMVVGGLVILADVLFPQKSLDRLLRPPFPVIAEPALQSDPPADMAAFHTREMAIMNSFGWTDRPRGIGHIPIDQAMQETLRDGIPDWPQGDAP</sequence>
<evidence type="ECO:0000313" key="1">
    <source>
        <dbReference type="EMBL" id="AXY23513.1"/>
    </source>
</evidence>
<organism evidence="1 2">
    <name type="scientific">Komagataeibacter saccharivorans</name>
    <dbReference type="NCBI Taxonomy" id="265959"/>
    <lineage>
        <taxon>Bacteria</taxon>
        <taxon>Pseudomonadati</taxon>
        <taxon>Pseudomonadota</taxon>
        <taxon>Alphaproteobacteria</taxon>
        <taxon>Acetobacterales</taxon>
        <taxon>Acetobacteraceae</taxon>
        <taxon>Komagataeibacter</taxon>
    </lineage>
</organism>
<dbReference type="AlphaFoldDB" id="A0A347WF70"/>
<keyword evidence="2" id="KW-1185">Reference proteome</keyword>
<evidence type="ECO:0000313" key="2">
    <source>
        <dbReference type="Proteomes" id="UP000264120"/>
    </source>
</evidence>
<reference evidence="1 2" key="1">
    <citation type="submission" date="2017-08" db="EMBL/GenBank/DDBJ databases">
        <title>Complete genome sequence of Gluconacetobacter saccharivorans CV1 isolated from Fermented Vinegar.</title>
        <authorList>
            <person name="Kim S.-Y."/>
        </authorList>
    </citation>
    <scope>NUCLEOTIDE SEQUENCE [LARGE SCALE GENOMIC DNA]</scope>
    <source>
        <strain evidence="1 2">CV1</strain>
    </source>
</reference>
<protein>
    <submittedName>
        <fullName evidence="1">Uncharacterized protein</fullName>
    </submittedName>
</protein>
<gene>
    <name evidence="1" type="ORF">CD178_02767</name>
</gene>
<dbReference type="GeneID" id="98312287"/>
<accession>A0A347WF70</accession>